<keyword evidence="3" id="KW-1185">Reference proteome</keyword>
<proteinExistence type="predicted"/>
<evidence type="ECO:0000313" key="2">
    <source>
        <dbReference type="EMBL" id="KMO85283.1"/>
    </source>
</evidence>
<feature type="domain" description="Transposase IS204/IS1001/IS1096/IS1165 DDE" evidence="1">
    <location>
        <begin position="288"/>
        <end position="429"/>
    </location>
</feature>
<evidence type="ECO:0000313" key="3">
    <source>
        <dbReference type="Proteomes" id="UP000036503"/>
    </source>
</evidence>
<dbReference type="AlphaFoldDB" id="A0A0J6WSZ8"/>
<dbReference type="Proteomes" id="UP000036503">
    <property type="component" value="Unassembled WGS sequence"/>
</dbReference>
<dbReference type="InterPro" id="IPR047951">
    <property type="entry name" value="Transpos_ISL3"/>
</dbReference>
<accession>A0A0J6WSZ8</accession>
<evidence type="ECO:0000259" key="1">
    <source>
        <dbReference type="Pfam" id="PF01610"/>
    </source>
</evidence>
<comment type="caution">
    <text evidence="2">The sequence shown here is derived from an EMBL/GenBank/DDBJ whole genome shotgun (WGS) entry which is preliminary data.</text>
</comment>
<dbReference type="Pfam" id="PF01610">
    <property type="entry name" value="DDE_Tnp_ISL3"/>
    <property type="match status" value="2"/>
</dbReference>
<feature type="domain" description="Transposase IS204/IS1001/IS1096/IS1165 DDE" evidence="1">
    <location>
        <begin position="10"/>
        <end position="199"/>
    </location>
</feature>
<dbReference type="PANTHER" id="PTHR33498:SF1">
    <property type="entry name" value="TRANSPOSASE FOR INSERTION SEQUENCE ELEMENT IS1557"/>
    <property type="match status" value="1"/>
</dbReference>
<protein>
    <submittedName>
        <fullName evidence="2">Transposase</fullName>
    </submittedName>
</protein>
<reference evidence="2 3" key="1">
    <citation type="submission" date="2015-06" db="EMBL/GenBank/DDBJ databases">
        <title>Draft genome sequence of beer spoilage bacterium Megasphaera cerevisiae type strain 20462.</title>
        <authorList>
            <person name="Kutumbaka K."/>
            <person name="Pasmowitz J."/>
            <person name="Mategko J."/>
            <person name="Reyes D."/>
            <person name="Friedrich A."/>
            <person name="Han S."/>
            <person name="Martens-Habbena W."/>
            <person name="Neal-McKinney J."/>
            <person name="Janagama H.K."/>
            <person name="Nadala C."/>
            <person name="Samadpour M."/>
        </authorList>
    </citation>
    <scope>NUCLEOTIDE SEQUENCE [LARGE SCALE GENOMIC DNA]</scope>
    <source>
        <strain evidence="2 3">DSM 20462</strain>
    </source>
</reference>
<organism evidence="2 3">
    <name type="scientific">Megasphaera cerevisiae DSM 20462</name>
    <dbReference type="NCBI Taxonomy" id="1122219"/>
    <lineage>
        <taxon>Bacteria</taxon>
        <taxon>Bacillati</taxon>
        <taxon>Bacillota</taxon>
        <taxon>Negativicutes</taxon>
        <taxon>Veillonellales</taxon>
        <taxon>Veillonellaceae</taxon>
        <taxon>Megasphaera</taxon>
    </lineage>
</organism>
<dbReference type="PATRIC" id="fig|1122219.3.peg.3251"/>
<sequence length="440" mass="51218">MNKKALVHACIDDFAFKKRYTYGTILIDMDTHRVVDLLNSREKDDVSQWLRQYPNISVVSRDGSATYSAAITQAHPNAIQVSDRFHLFKNLSEAVEKYMYRLYPARLEIPATMATQSPEMQALLNTRNRHERIMFSRAKYADGYTQSEIALLLHSSISTISKYLKMEECDIPTAMNSAREKQHLIEMKKKQSKVDHVKELFKQGRPVEEIMCMTGHTYQTIMKYVSGNYSLINGHYDNRRPGKLQKYEAEVIELRSKGMTYKQITEIIRKKGYTGTVDALRVFMQKEREHQKNLQGSKPNTSCEYVARKWMVQLIYRKIEAIKGITNEQYEVIIKKYPTLGKVYELLRAFHELVFSKKVDLLDSWMLQAEKLDIVEINYYVSGLKNDISAVKNAIILQFNNGLAEGSVNKLKVIKRIMYGRCSFKLLKFKLLRLELQKIN</sequence>
<name>A0A0J6WSZ8_9FIRM</name>
<dbReference type="InParanoid" id="A0A0J6WSZ8"/>
<gene>
    <name evidence="2" type="ORF">AB840_14415</name>
</gene>
<dbReference type="InterPro" id="IPR002560">
    <property type="entry name" value="Transposase_DDE"/>
</dbReference>
<dbReference type="EMBL" id="LEKT01000078">
    <property type="protein sequence ID" value="KMO85283.1"/>
    <property type="molecule type" value="Genomic_DNA"/>
</dbReference>
<dbReference type="PANTHER" id="PTHR33498">
    <property type="entry name" value="TRANSPOSASE FOR INSERTION SEQUENCE ELEMENT IS1557"/>
    <property type="match status" value="1"/>
</dbReference>
<dbReference type="NCBIfam" id="NF033550">
    <property type="entry name" value="transpos_ISL3"/>
    <property type="match status" value="1"/>
</dbReference>